<evidence type="ECO:0000256" key="3">
    <source>
        <dbReference type="ARBA" id="ARBA00022723"/>
    </source>
</evidence>
<evidence type="ECO:0000256" key="4">
    <source>
        <dbReference type="ARBA" id="ARBA00022832"/>
    </source>
</evidence>
<evidence type="ECO:0000256" key="1">
    <source>
        <dbReference type="ARBA" id="ARBA00022516"/>
    </source>
</evidence>
<dbReference type="Pfam" id="PF01648">
    <property type="entry name" value="ACPS"/>
    <property type="match status" value="1"/>
</dbReference>
<proteinExistence type="inferred from homology"/>
<dbReference type="InterPro" id="IPR008278">
    <property type="entry name" value="4-PPantetheinyl_Trfase_dom"/>
</dbReference>
<organism evidence="10 11">
    <name type="scientific">Schizophyllum amplum</name>
    <dbReference type="NCBI Taxonomy" id="97359"/>
    <lineage>
        <taxon>Eukaryota</taxon>
        <taxon>Fungi</taxon>
        <taxon>Dikarya</taxon>
        <taxon>Basidiomycota</taxon>
        <taxon>Agaricomycotina</taxon>
        <taxon>Agaricomycetes</taxon>
        <taxon>Agaricomycetidae</taxon>
        <taxon>Agaricales</taxon>
        <taxon>Schizophyllaceae</taxon>
        <taxon>Schizophyllum</taxon>
    </lineage>
</organism>
<evidence type="ECO:0000256" key="5">
    <source>
        <dbReference type="ARBA" id="ARBA00022842"/>
    </source>
</evidence>
<keyword evidence="2 10" id="KW-0808">Transferase</keyword>
<dbReference type="InterPro" id="IPR037143">
    <property type="entry name" value="4-PPantetheinyl_Trfase_dom_sf"/>
</dbReference>
<feature type="region of interest" description="Disordered" evidence="8">
    <location>
        <begin position="107"/>
        <end position="133"/>
    </location>
</feature>
<name>A0A550CHS1_9AGAR</name>
<dbReference type="AlphaFoldDB" id="A0A550CHS1"/>
<dbReference type="HAMAP" id="MF_00101">
    <property type="entry name" value="AcpS"/>
    <property type="match status" value="1"/>
</dbReference>
<dbReference type="GO" id="GO:0006633">
    <property type="term" value="P:fatty acid biosynthetic process"/>
    <property type="evidence" value="ECO:0007669"/>
    <property type="project" value="UniProtKB-KW"/>
</dbReference>
<keyword evidence="3" id="KW-0479">Metal-binding</keyword>
<evidence type="ECO:0000256" key="6">
    <source>
        <dbReference type="ARBA" id="ARBA00023098"/>
    </source>
</evidence>
<evidence type="ECO:0000313" key="11">
    <source>
        <dbReference type="Proteomes" id="UP000320762"/>
    </source>
</evidence>
<dbReference type="NCBIfam" id="TIGR00556">
    <property type="entry name" value="pantethn_trn"/>
    <property type="match status" value="1"/>
</dbReference>
<dbReference type="EMBL" id="VDMD01000007">
    <property type="protein sequence ID" value="TRM64351.1"/>
    <property type="molecule type" value="Genomic_DNA"/>
</dbReference>
<dbReference type="OrthoDB" id="15433at2759"/>
<feature type="domain" description="4'-phosphopantetheinyl transferase" evidence="9">
    <location>
        <begin position="5"/>
        <end position="99"/>
    </location>
</feature>
<evidence type="ECO:0000256" key="7">
    <source>
        <dbReference type="ARBA" id="ARBA00023160"/>
    </source>
</evidence>
<accession>A0A550CHS1</accession>
<gene>
    <name evidence="10" type="ORF">BD626DRAFT_491534</name>
</gene>
<reference evidence="10 11" key="1">
    <citation type="journal article" date="2019" name="New Phytol.">
        <title>Comparative genomics reveals unique wood-decay strategies and fruiting body development in the Schizophyllaceae.</title>
        <authorList>
            <person name="Almasi E."/>
            <person name="Sahu N."/>
            <person name="Krizsan K."/>
            <person name="Balint B."/>
            <person name="Kovacs G.M."/>
            <person name="Kiss B."/>
            <person name="Cseklye J."/>
            <person name="Drula E."/>
            <person name="Henrissat B."/>
            <person name="Nagy I."/>
            <person name="Chovatia M."/>
            <person name="Adam C."/>
            <person name="LaButti K."/>
            <person name="Lipzen A."/>
            <person name="Riley R."/>
            <person name="Grigoriev I.V."/>
            <person name="Nagy L.G."/>
        </authorList>
    </citation>
    <scope>NUCLEOTIDE SEQUENCE [LARGE SCALE GENOMIC DNA]</scope>
    <source>
        <strain evidence="10 11">NL-1724</strain>
    </source>
</reference>
<dbReference type="InterPro" id="IPR002582">
    <property type="entry name" value="ACPS"/>
</dbReference>
<dbReference type="SUPFAM" id="SSF56214">
    <property type="entry name" value="4'-phosphopantetheinyl transferase"/>
    <property type="match status" value="1"/>
</dbReference>
<dbReference type="Proteomes" id="UP000320762">
    <property type="component" value="Unassembled WGS sequence"/>
</dbReference>
<comment type="caution">
    <text evidence="10">The sequence shown here is derived from an EMBL/GenBank/DDBJ whole genome shotgun (WGS) entry which is preliminary data.</text>
</comment>
<evidence type="ECO:0000256" key="2">
    <source>
        <dbReference type="ARBA" id="ARBA00022679"/>
    </source>
</evidence>
<evidence type="ECO:0000256" key="8">
    <source>
        <dbReference type="SAM" id="MobiDB-lite"/>
    </source>
</evidence>
<dbReference type="GO" id="GO:0000287">
    <property type="term" value="F:magnesium ion binding"/>
    <property type="evidence" value="ECO:0007669"/>
    <property type="project" value="InterPro"/>
</dbReference>
<dbReference type="InterPro" id="IPR004568">
    <property type="entry name" value="Ppantetheine-prot_Trfase_dom"/>
</dbReference>
<sequence length="160" mass="17901">MAILGIGVDLVHVPRIAAALARHPARFPARILSATELALWHKLPGSTISAPERIRFLAVRWAAKEAAYKALSPAFRPVWHELTYMHDASGRPMLRYERRIHLYTPEDRVGRGNRSEAGDMKEGPDADKRDGTPRLKALHTSMSHDGEYVIANVLAEVYDV</sequence>
<evidence type="ECO:0000259" key="9">
    <source>
        <dbReference type="Pfam" id="PF01648"/>
    </source>
</evidence>
<evidence type="ECO:0000313" key="10">
    <source>
        <dbReference type="EMBL" id="TRM64351.1"/>
    </source>
</evidence>
<keyword evidence="6" id="KW-0443">Lipid metabolism</keyword>
<keyword evidence="1" id="KW-0444">Lipid biosynthesis</keyword>
<dbReference type="Gene3D" id="3.90.470.20">
    <property type="entry name" value="4'-phosphopantetheinyl transferase domain"/>
    <property type="match status" value="1"/>
</dbReference>
<keyword evidence="4" id="KW-0276">Fatty acid metabolism</keyword>
<keyword evidence="7" id="KW-0275">Fatty acid biosynthesis</keyword>
<keyword evidence="5" id="KW-0460">Magnesium</keyword>
<dbReference type="GO" id="GO:0008897">
    <property type="term" value="F:holo-[acyl-carrier-protein] synthase activity"/>
    <property type="evidence" value="ECO:0007669"/>
    <property type="project" value="InterPro"/>
</dbReference>
<keyword evidence="11" id="KW-1185">Reference proteome</keyword>
<protein>
    <submittedName>
        <fullName evidence="10">4'-phosphopantetheinyl transferase superfamily</fullName>
    </submittedName>
</protein>